<comment type="catalytic activity">
    <reaction evidence="6">
        <text>a sn-glycero-3-phosphodiester + H2O = an alcohol + sn-glycerol 3-phosphate + H(+)</text>
        <dbReference type="Rhea" id="RHEA:12969"/>
        <dbReference type="ChEBI" id="CHEBI:15377"/>
        <dbReference type="ChEBI" id="CHEBI:15378"/>
        <dbReference type="ChEBI" id="CHEBI:30879"/>
        <dbReference type="ChEBI" id="CHEBI:57597"/>
        <dbReference type="ChEBI" id="CHEBI:83408"/>
        <dbReference type="EC" id="3.1.4.46"/>
    </reaction>
</comment>
<evidence type="ECO:0000256" key="3">
    <source>
        <dbReference type="ARBA" id="ARBA00022729"/>
    </source>
</evidence>
<evidence type="ECO:0000256" key="2">
    <source>
        <dbReference type="ARBA" id="ARBA00012247"/>
    </source>
</evidence>
<dbReference type="Pfam" id="PF03009">
    <property type="entry name" value="GDPD"/>
    <property type="match status" value="1"/>
</dbReference>
<dbReference type="GO" id="GO:0006629">
    <property type="term" value="P:lipid metabolic process"/>
    <property type="evidence" value="ECO:0007669"/>
    <property type="project" value="InterPro"/>
</dbReference>
<dbReference type="GO" id="GO:0008889">
    <property type="term" value="F:glycerophosphodiester phosphodiesterase activity"/>
    <property type="evidence" value="ECO:0007669"/>
    <property type="project" value="UniProtKB-EC"/>
</dbReference>
<evidence type="ECO:0000256" key="1">
    <source>
        <dbReference type="ARBA" id="ARBA00007277"/>
    </source>
</evidence>
<evidence type="ECO:0000256" key="6">
    <source>
        <dbReference type="ARBA" id="ARBA00047512"/>
    </source>
</evidence>
<feature type="domain" description="GP-PDE" evidence="8">
    <location>
        <begin position="26"/>
        <end position="344"/>
    </location>
</feature>
<evidence type="ECO:0000256" key="5">
    <source>
        <dbReference type="ARBA" id="ARBA00022801"/>
    </source>
</evidence>
<dbReference type="EMBL" id="FNXT01001239">
    <property type="protein sequence ID" value="SZX75707.1"/>
    <property type="molecule type" value="Genomic_DNA"/>
</dbReference>
<sequence>MPAAKAPLVAVILATCLVAQIAAQRPFVVGHRGSSGKLPEHTKEAYLLAIQEGADFIECDVVVTKDLQLICRHEPLLDETTDAADKFKDRSTTYEIDGYNMTGVFASDLTLAEVRTLRATQRVSFRNQSYNGKFKIPTFEEYLDIALQANRPVGVYPETKHPTWHNSLPALKAAGTTFEKLVVEVLKAKGYTASAPFNSTAWRARPIFLQSFEVNSLRRLSELTSVPTVYLLDDAPDPETRQPLFEIVSDSNLASIKSFVSTVAPWKSLLYRVPVGSKKLVSTGLTAHLKRKGFMVHTYTIRNEVQYVLPTCGGVIACEFRFLFKLEGIDGAFADYPGTLMQWVKKNYKYTPI</sequence>
<dbReference type="GO" id="GO:0006071">
    <property type="term" value="P:glycerol metabolic process"/>
    <property type="evidence" value="ECO:0007669"/>
    <property type="project" value="UniProtKB-KW"/>
</dbReference>
<dbReference type="EC" id="3.1.4.46" evidence="2"/>
<protein>
    <recommendedName>
        <fullName evidence="2">glycerophosphodiester phosphodiesterase</fullName>
        <ecNumber evidence="2">3.1.4.46</ecNumber>
    </recommendedName>
</protein>
<evidence type="ECO:0000259" key="8">
    <source>
        <dbReference type="PROSITE" id="PS51704"/>
    </source>
</evidence>
<evidence type="ECO:0000313" key="10">
    <source>
        <dbReference type="Proteomes" id="UP000256970"/>
    </source>
</evidence>
<dbReference type="PROSITE" id="PS51704">
    <property type="entry name" value="GP_PDE"/>
    <property type="match status" value="1"/>
</dbReference>
<evidence type="ECO:0000256" key="7">
    <source>
        <dbReference type="SAM" id="SignalP"/>
    </source>
</evidence>
<dbReference type="AlphaFoldDB" id="A0A383WDM0"/>
<proteinExistence type="inferred from homology"/>
<dbReference type="STRING" id="3088.A0A383WDM0"/>
<keyword evidence="4" id="KW-0319">Glycerol metabolism</keyword>
<name>A0A383WDM0_TETOB</name>
<gene>
    <name evidence="9" type="ORF">BQ4739_LOCUS15983</name>
</gene>
<keyword evidence="3 7" id="KW-0732">Signal</keyword>
<dbReference type="Gene3D" id="3.20.20.190">
    <property type="entry name" value="Phosphatidylinositol (PI) phosphodiesterase"/>
    <property type="match status" value="1"/>
</dbReference>
<organism evidence="9 10">
    <name type="scientific">Tetradesmus obliquus</name>
    <name type="common">Green alga</name>
    <name type="synonym">Acutodesmus obliquus</name>
    <dbReference type="NCBI Taxonomy" id="3088"/>
    <lineage>
        <taxon>Eukaryota</taxon>
        <taxon>Viridiplantae</taxon>
        <taxon>Chlorophyta</taxon>
        <taxon>core chlorophytes</taxon>
        <taxon>Chlorophyceae</taxon>
        <taxon>CS clade</taxon>
        <taxon>Sphaeropleales</taxon>
        <taxon>Scenedesmaceae</taxon>
        <taxon>Tetradesmus</taxon>
    </lineage>
</organism>
<keyword evidence="10" id="KW-1185">Reference proteome</keyword>
<dbReference type="PANTHER" id="PTHR43620:SF7">
    <property type="entry name" value="GLYCEROPHOSPHODIESTER PHOSPHODIESTERASE GDPD5-RELATED"/>
    <property type="match status" value="1"/>
</dbReference>
<dbReference type="SUPFAM" id="SSF51695">
    <property type="entry name" value="PLC-like phosphodiesterases"/>
    <property type="match status" value="1"/>
</dbReference>
<dbReference type="PANTHER" id="PTHR43620">
    <property type="entry name" value="GLYCEROPHOSPHORYL DIESTER PHOSPHODIESTERASE"/>
    <property type="match status" value="1"/>
</dbReference>
<evidence type="ECO:0000256" key="4">
    <source>
        <dbReference type="ARBA" id="ARBA00022798"/>
    </source>
</evidence>
<comment type="similarity">
    <text evidence="1">Belongs to the glycerophosphoryl diester phosphodiesterase family.</text>
</comment>
<dbReference type="InterPro" id="IPR017946">
    <property type="entry name" value="PLC-like_Pdiesterase_TIM-brl"/>
</dbReference>
<reference evidence="9 10" key="1">
    <citation type="submission" date="2016-10" db="EMBL/GenBank/DDBJ databases">
        <authorList>
            <person name="Cai Z."/>
        </authorList>
    </citation>
    <scope>NUCLEOTIDE SEQUENCE [LARGE SCALE GENOMIC DNA]</scope>
</reference>
<accession>A0A383WDM0</accession>
<feature type="signal peptide" evidence="7">
    <location>
        <begin position="1"/>
        <end position="23"/>
    </location>
</feature>
<keyword evidence="5" id="KW-0378">Hydrolase</keyword>
<feature type="chain" id="PRO_5017070406" description="glycerophosphodiester phosphodiesterase" evidence="7">
    <location>
        <begin position="24"/>
        <end position="353"/>
    </location>
</feature>
<evidence type="ECO:0000313" key="9">
    <source>
        <dbReference type="EMBL" id="SZX75707.1"/>
    </source>
</evidence>
<dbReference type="Proteomes" id="UP000256970">
    <property type="component" value="Unassembled WGS sequence"/>
</dbReference>
<dbReference type="InterPro" id="IPR030395">
    <property type="entry name" value="GP_PDE_dom"/>
</dbReference>